<dbReference type="KEGG" id="mpar:F7D14_14300"/>
<protein>
    <submittedName>
        <fullName evidence="1">Uncharacterized protein</fullName>
    </submittedName>
</protein>
<dbReference type="AlphaFoldDB" id="A0A6B8M6K3"/>
<sequence>MSLARIGLAAGFLFSVAPVRAEEIVPLAGCYARLYDAAWLKAHPGQIVRRVTLSVTKTAVPRTPGETQPILADATLAMWSGQTSFSTVGACYWERVGLACNAALSAEERRLCKTKEDGVRDCRLSMTDSGSFALTQKPEGLLVTVRERLELLGPMDRASFLYLSPSNAENHAFLLQPVPEANCK</sequence>
<name>A0A6B8M6K3_9HYPH</name>
<evidence type="ECO:0000313" key="1">
    <source>
        <dbReference type="EMBL" id="QGM98531.1"/>
    </source>
</evidence>
<evidence type="ECO:0000313" key="2">
    <source>
        <dbReference type="Proteomes" id="UP000422569"/>
    </source>
</evidence>
<accession>A0A6B8M6K3</accession>
<proteinExistence type="predicted"/>
<reference evidence="1 2" key="1">
    <citation type="submission" date="2019-09" db="EMBL/GenBank/DDBJ databases">
        <title>Isolation and complete genome sequencing of Methylocystis species.</title>
        <authorList>
            <person name="Rumah B.L."/>
            <person name="Stead C.E."/>
            <person name="Stevens B.C."/>
            <person name="Minton N.P."/>
            <person name="Grosse-Honebrink A."/>
            <person name="Zhang Y."/>
        </authorList>
    </citation>
    <scope>NUCLEOTIDE SEQUENCE [LARGE SCALE GENOMIC DNA]</scope>
    <source>
        <strain evidence="1 2">BRCS2</strain>
    </source>
</reference>
<dbReference type="EMBL" id="CP044331">
    <property type="protein sequence ID" value="QGM98531.1"/>
    <property type="molecule type" value="Genomic_DNA"/>
</dbReference>
<keyword evidence="2" id="KW-1185">Reference proteome</keyword>
<dbReference type="RefSeq" id="WP_016920963.1">
    <property type="nucleotide sequence ID" value="NZ_CP044331.1"/>
</dbReference>
<dbReference type="Proteomes" id="UP000422569">
    <property type="component" value="Chromosome"/>
</dbReference>
<gene>
    <name evidence="1" type="ORF">F7D14_14300</name>
</gene>
<organism evidence="1 2">
    <name type="scientific">Methylocystis parvus</name>
    <dbReference type="NCBI Taxonomy" id="134"/>
    <lineage>
        <taxon>Bacteria</taxon>
        <taxon>Pseudomonadati</taxon>
        <taxon>Pseudomonadota</taxon>
        <taxon>Alphaproteobacteria</taxon>
        <taxon>Hyphomicrobiales</taxon>
        <taxon>Methylocystaceae</taxon>
        <taxon>Methylocystis</taxon>
    </lineage>
</organism>